<feature type="binding site" evidence="8">
    <location>
        <position position="62"/>
    </location>
    <ligand>
        <name>Zn(2+)</name>
        <dbReference type="ChEBI" id="CHEBI:29105"/>
        <label>1</label>
    </ligand>
</feature>
<dbReference type="NCBIfam" id="NF007421">
    <property type="entry name" value="PRK09961.1"/>
    <property type="match status" value="1"/>
</dbReference>
<dbReference type="OrthoDB" id="9772053at2"/>
<dbReference type="Gene3D" id="2.40.30.40">
    <property type="entry name" value="Peptidase M42, domain 2"/>
    <property type="match status" value="1"/>
</dbReference>
<name>A0A224X109_9LACT</name>
<evidence type="ECO:0000256" key="7">
    <source>
        <dbReference type="PIRSR" id="PIRSR001123-1"/>
    </source>
</evidence>
<dbReference type="GO" id="GO:0046872">
    <property type="term" value="F:metal ion binding"/>
    <property type="evidence" value="ECO:0007669"/>
    <property type="project" value="UniProtKB-UniRule"/>
</dbReference>
<feature type="active site" description="Proton acceptor" evidence="7">
    <location>
        <position position="199"/>
    </location>
</feature>
<dbReference type="GO" id="GO:0006508">
    <property type="term" value="P:proteolysis"/>
    <property type="evidence" value="ECO:0007669"/>
    <property type="project" value="UniProtKB-KW"/>
</dbReference>
<evidence type="ECO:0000256" key="2">
    <source>
        <dbReference type="ARBA" id="ARBA00022438"/>
    </source>
</evidence>
<evidence type="ECO:0008006" key="11">
    <source>
        <dbReference type="Google" id="ProtNLM"/>
    </source>
</evidence>
<comment type="cofactor">
    <cofactor evidence="8">
        <name>a divalent metal cation</name>
        <dbReference type="ChEBI" id="CHEBI:60240"/>
    </cofactor>
    <text evidence="8">Binds 2 divalent metal cations per subunit.</text>
</comment>
<organism evidence="9 10">
    <name type="scientific">Pseudolactococcus reticulitermitis</name>
    <dbReference type="NCBI Taxonomy" id="2025039"/>
    <lineage>
        <taxon>Bacteria</taxon>
        <taxon>Bacillati</taxon>
        <taxon>Bacillota</taxon>
        <taxon>Bacilli</taxon>
        <taxon>Lactobacillales</taxon>
        <taxon>Streptococcaceae</taxon>
        <taxon>Pseudolactococcus</taxon>
    </lineage>
</organism>
<dbReference type="Pfam" id="PF05343">
    <property type="entry name" value="Peptidase_M42"/>
    <property type="match status" value="1"/>
</dbReference>
<dbReference type="AlphaFoldDB" id="A0A224X109"/>
<dbReference type="EMBL" id="BEDT01000001">
    <property type="protein sequence ID" value="GAX46616.1"/>
    <property type="molecule type" value="Genomic_DNA"/>
</dbReference>
<evidence type="ECO:0000256" key="5">
    <source>
        <dbReference type="ARBA" id="ARBA00022801"/>
    </source>
</evidence>
<dbReference type="Proteomes" id="UP000218689">
    <property type="component" value="Unassembled WGS sequence"/>
</dbReference>
<dbReference type="InterPro" id="IPR023367">
    <property type="entry name" value="Peptidase_M42_dom2"/>
</dbReference>
<evidence type="ECO:0000313" key="9">
    <source>
        <dbReference type="EMBL" id="GAX46616.1"/>
    </source>
</evidence>
<dbReference type="PIRSF" id="PIRSF001123">
    <property type="entry name" value="PepA_GA"/>
    <property type="match status" value="1"/>
</dbReference>
<dbReference type="InterPro" id="IPR008007">
    <property type="entry name" value="Peptidase_M42"/>
</dbReference>
<dbReference type="SUPFAM" id="SSF101821">
    <property type="entry name" value="Aminopeptidase/glucanase lid domain"/>
    <property type="match status" value="1"/>
</dbReference>
<dbReference type="Gene3D" id="3.40.630.10">
    <property type="entry name" value="Zn peptidases"/>
    <property type="match status" value="1"/>
</dbReference>
<feature type="binding site" evidence="8">
    <location>
        <position position="309"/>
    </location>
    <ligand>
        <name>Zn(2+)</name>
        <dbReference type="ChEBI" id="CHEBI:29105"/>
        <label>2</label>
    </ligand>
</feature>
<dbReference type="InterPro" id="IPR051464">
    <property type="entry name" value="Peptidase_M42_aminopept"/>
</dbReference>
<evidence type="ECO:0000313" key="10">
    <source>
        <dbReference type="Proteomes" id="UP000218689"/>
    </source>
</evidence>
<sequence>MNIEFLEKLSNADAIASNEQEVRDVMLQELEGKYSSVETDGLGSIIFTKKGKSDKSIMICAHMDEVGFMVRSVSDFGLIRLMVVGGVKPLAQHLQKVRITTLKGEKISGVINGTYQDGLTEGLYCDIGATTAREVYDLGIDVGDMVTYATEFEKFAVDHIYAGKAFDDRLGCFVIGELLKQLEGVTLDYTLHLVGTSSEEVGIRGAKTAVQKMNPDIVLVVDVATFSTEFVRDDTNQRQIGKGPILTHYDRTLLPNRNLQLYVKESAKNATIPLQLDMFKTGGTDGGEAHLVNEGKPTVVNIVPVRYGHCAYSIVNIKDIEQMVALYQEMLINFDQDVLQRVQKFI</sequence>
<evidence type="ECO:0000256" key="8">
    <source>
        <dbReference type="PIRSR" id="PIRSR001123-2"/>
    </source>
</evidence>
<reference evidence="10" key="1">
    <citation type="submission" date="2017-08" db="EMBL/GenBank/DDBJ databases">
        <title>Draft genome sequence of Lactococcus sp. strain Rs-Y01, isolated from the gut of the lower termite Reticulitermes speratus.</title>
        <authorList>
            <person name="Ohkuma M."/>
            <person name="Yuki M."/>
        </authorList>
    </citation>
    <scope>NUCLEOTIDE SEQUENCE [LARGE SCALE GENOMIC DNA]</scope>
    <source>
        <strain evidence="10">Rs-Y01</strain>
    </source>
</reference>
<keyword evidence="3" id="KW-0645">Protease</keyword>
<feature type="binding site" evidence="8">
    <location>
        <position position="167"/>
    </location>
    <ligand>
        <name>Zn(2+)</name>
        <dbReference type="ChEBI" id="CHEBI:29105"/>
        <label>1</label>
    </ligand>
</feature>
<dbReference type="RefSeq" id="WP_094783698.1">
    <property type="nucleotide sequence ID" value="NZ_BEDT01000001.1"/>
</dbReference>
<keyword evidence="2" id="KW-0031">Aminopeptidase</keyword>
<accession>A0A224X109</accession>
<keyword evidence="4 8" id="KW-0479">Metal-binding</keyword>
<evidence type="ECO:0000256" key="6">
    <source>
        <dbReference type="PIRNR" id="PIRNR001123"/>
    </source>
</evidence>
<dbReference type="PANTHER" id="PTHR32481:SF0">
    <property type="entry name" value="AMINOPEPTIDASE YPDE-RELATED"/>
    <property type="match status" value="1"/>
</dbReference>
<evidence type="ECO:0000256" key="1">
    <source>
        <dbReference type="ARBA" id="ARBA00006272"/>
    </source>
</evidence>
<evidence type="ECO:0000256" key="4">
    <source>
        <dbReference type="ARBA" id="ARBA00022723"/>
    </source>
</evidence>
<dbReference type="GO" id="GO:0004177">
    <property type="term" value="F:aminopeptidase activity"/>
    <property type="evidence" value="ECO:0007669"/>
    <property type="project" value="UniProtKB-UniRule"/>
</dbReference>
<comment type="similarity">
    <text evidence="1 6">Belongs to the peptidase M42 family.</text>
</comment>
<feature type="binding site" evidence="8">
    <location>
        <position position="200"/>
    </location>
    <ligand>
        <name>Zn(2+)</name>
        <dbReference type="ChEBI" id="CHEBI:29105"/>
        <label>2</label>
    </ligand>
</feature>
<dbReference type="SUPFAM" id="SSF53187">
    <property type="entry name" value="Zn-dependent exopeptidases"/>
    <property type="match status" value="1"/>
</dbReference>
<feature type="binding site" evidence="8">
    <location>
        <position position="222"/>
    </location>
    <ligand>
        <name>Zn(2+)</name>
        <dbReference type="ChEBI" id="CHEBI:29105"/>
        <label>1</label>
    </ligand>
</feature>
<keyword evidence="5" id="KW-0378">Hydrolase</keyword>
<dbReference type="PANTHER" id="PTHR32481">
    <property type="entry name" value="AMINOPEPTIDASE"/>
    <property type="match status" value="1"/>
</dbReference>
<protein>
    <recommendedName>
        <fullName evidence="11">Aminopeptidase</fullName>
    </recommendedName>
</protein>
<comment type="caution">
    <text evidence="9">The sequence shown here is derived from an EMBL/GenBank/DDBJ whole genome shotgun (WGS) entry which is preliminary data.</text>
</comment>
<feature type="binding site" evidence="8">
    <location>
        <position position="167"/>
    </location>
    <ligand>
        <name>Zn(2+)</name>
        <dbReference type="ChEBI" id="CHEBI:29105"/>
        <label>2</label>
    </ligand>
</feature>
<keyword evidence="10" id="KW-1185">Reference proteome</keyword>
<proteinExistence type="inferred from homology"/>
<gene>
    <name evidence="9" type="ORF">RsY01_195</name>
</gene>
<evidence type="ECO:0000256" key="3">
    <source>
        <dbReference type="ARBA" id="ARBA00022670"/>
    </source>
</evidence>